<dbReference type="AlphaFoldDB" id="A0A8B7TDJ1"/>
<sequence length="192" mass="21046">MAPKLCLQWRGAALLALEPRRAGCGHFRAAAGLGRPLVVKSSTPLPPARPRLACSRCRPPTVFVDQGSGSPHISEKPGSSRTVWGEEEEPSSRNAHQQYPALEGTAHKERGPEPLRFVKEELGLLPAQLVLRAFASRGRTCTSFSSCGWESGVLLHRRTEQDCTQRLPREAFKAKCKGRPHWQPGPGDLNGR</sequence>
<feature type="compositionally biased region" description="Polar residues" evidence="1">
    <location>
        <begin position="67"/>
        <end position="82"/>
    </location>
</feature>
<accession>A0A8B7TDJ1</accession>
<feature type="region of interest" description="Disordered" evidence="1">
    <location>
        <begin position="65"/>
        <end position="98"/>
    </location>
</feature>
<reference evidence="3" key="1">
    <citation type="submission" date="2025-08" db="UniProtKB">
        <authorList>
            <consortium name="RefSeq"/>
        </authorList>
    </citation>
    <scope>IDENTIFICATION</scope>
    <source>
        <tissue evidence="3">Muscle</tissue>
    </source>
</reference>
<gene>
    <name evidence="3" type="primary">LOC109395868</name>
</gene>
<dbReference type="GeneID" id="109395868"/>
<evidence type="ECO:0000256" key="1">
    <source>
        <dbReference type="SAM" id="MobiDB-lite"/>
    </source>
</evidence>
<evidence type="ECO:0000313" key="3">
    <source>
        <dbReference type="RefSeq" id="XP_019522800.1"/>
    </source>
</evidence>
<name>A0A8B7TDJ1_HIPAR</name>
<proteinExistence type="predicted"/>
<organism evidence="2 3">
    <name type="scientific">Hipposideros armiger</name>
    <name type="common">Great Himalayan leaf-nosed bat</name>
    <dbReference type="NCBI Taxonomy" id="186990"/>
    <lineage>
        <taxon>Eukaryota</taxon>
        <taxon>Metazoa</taxon>
        <taxon>Chordata</taxon>
        <taxon>Craniata</taxon>
        <taxon>Vertebrata</taxon>
        <taxon>Euteleostomi</taxon>
        <taxon>Mammalia</taxon>
        <taxon>Eutheria</taxon>
        <taxon>Laurasiatheria</taxon>
        <taxon>Chiroptera</taxon>
        <taxon>Yinpterochiroptera</taxon>
        <taxon>Rhinolophoidea</taxon>
        <taxon>Hipposideridae</taxon>
        <taxon>Hipposideros</taxon>
    </lineage>
</organism>
<dbReference type="RefSeq" id="XP_019522800.1">
    <property type="nucleotide sequence ID" value="XM_019667255.1"/>
</dbReference>
<evidence type="ECO:0000313" key="2">
    <source>
        <dbReference type="Proteomes" id="UP000694851"/>
    </source>
</evidence>
<protein>
    <submittedName>
        <fullName evidence="3">Uncharacterized protein LOC109395868 isoform X2</fullName>
    </submittedName>
</protein>
<dbReference type="Proteomes" id="UP000694851">
    <property type="component" value="Unplaced"/>
</dbReference>
<keyword evidence="2" id="KW-1185">Reference proteome</keyword>